<evidence type="ECO:0000256" key="3">
    <source>
        <dbReference type="ARBA" id="ARBA00022553"/>
    </source>
</evidence>
<dbReference type="InterPro" id="IPR005467">
    <property type="entry name" value="His_kinase_dom"/>
</dbReference>
<feature type="domain" description="PAC" evidence="9">
    <location>
        <begin position="253"/>
        <end position="305"/>
    </location>
</feature>
<dbReference type="SMART" id="SM00388">
    <property type="entry name" value="HisKA"/>
    <property type="match status" value="1"/>
</dbReference>
<evidence type="ECO:0000256" key="6">
    <source>
        <dbReference type="SAM" id="Coils"/>
    </source>
</evidence>
<dbReference type="InterPro" id="IPR001610">
    <property type="entry name" value="PAC"/>
</dbReference>
<dbReference type="GO" id="GO:0000155">
    <property type="term" value="F:phosphorelay sensor kinase activity"/>
    <property type="evidence" value="ECO:0007669"/>
    <property type="project" value="InterPro"/>
</dbReference>
<feature type="domain" description="Histidine kinase" evidence="7">
    <location>
        <begin position="577"/>
        <end position="786"/>
    </location>
</feature>
<keyword evidence="11" id="KW-1185">Reference proteome</keyword>
<dbReference type="Gene3D" id="1.10.287.130">
    <property type="match status" value="1"/>
</dbReference>
<evidence type="ECO:0000259" key="9">
    <source>
        <dbReference type="PROSITE" id="PS50113"/>
    </source>
</evidence>
<dbReference type="PROSITE" id="PS50112">
    <property type="entry name" value="PAS"/>
    <property type="match status" value="1"/>
</dbReference>
<dbReference type="GO" id="GO:0006355">
    <property type="term" value="P:regulation of DNA-templated transcription"/>
    <property type="evidence" value="ECO:0007669"/>
    <property type="project" value="InterPro"/>
</dbReference>
<dbReference type="InterPro" id="IPR004358">
    <property type="entry name" value="Sig_transdc_His_kin-like_C"/>
</dbReference>
<keyword evidence="5" id="KW-0418">Kinase</keyword>
<dbReference type="FunFam" id="3.30.565.10:FF:000006">
    <property type="entry name" value="Sensor histidine kinase WalK"/>
    <property type="match status" value="1"/>
</dbReference>
<dbReference type="SMART" id="SM00091">
    <property type="entry name" value="PAS"/>
    <property type="match status" value="4"/>
</dbReference>
<dbReference type="SMART" id="SM00086">
    <property type="entry name" value="PAC"/>
    <property type="match status" value="3"/>
</dbReference>
<evidence type="ECO:0000256" key="5">
    <source>
        <dbReference type="ARBA" id="ARBA00022777"/>
    </source>
</evidence>
<dbReference type="InterPro" id="IPR003661">
    <property type="entry name" value="HisK_dim/P_dom"/>
</dbReference>
<gene>
    <name evidence="10" type="ORF">DZC72_09940</name>
</gene>
<dbReference type="PANTHER" id="PTHR43304:SF1">
    <property type="entry name" value="PAC DOMAIN-CONTAINING PROTEIN"/>
    <property type="match status" value="1"/>
</dbReference>
<dbReference type="PROSITE" id="PS50109">
    <property type="entry name" value="HIS_KIN"/>
    <property type="match status" value="1"/>
</dbReference>
<dbReference type="InterPro" id="IPR000014">
    <property type="entry name" value="PAS"/>
</dbReference>
<dbReference type="NCBIfam" id="TIGR00229">
    <property type="entry name" value="sensory_box"/>
    <property type="match status" value="3"/>
</dbReference>
<dbReference type="AlphaFoldDB" id="A0A3R8R6A0"/>
<dbReference type="InterPro" id="IPR052162">
    <property type="entry name" value="Sensor_kinase/Photoreceptor"/>
</dbReference>
<comment type="caution">
    <text evidence="10">The sequence shown here is derived from an EMBL/GenBank/DDBJ whole genome shotgun (WGS) entry which is preliminary data.</text>
</comment>
<name>A0A3R8R6A0_9FLAO</name>
<dbReference type="SUPFAM" id="SSF55874">
    <property type="entry name" value="ATPase domain of HSP90 chaperone/DNA topoisomerase II/histidine kinase"/>
    <property type="match status" value="1"/>
</dbReference>
<dbReference type="Gene3D" id="3.30.450.20">
    <property type="entry name" value="PAS domain"/>
    <property type="match status" value="4"/>
</dbReference>
<dbReference type="InterPro" id="IPR013767">
    <property type="entry name" value="PAS_fold"/>
</dbReference>
<reference evidence="11" key="2">
    <citation type="submission" date="2018-12" db="EMBL/GenBank/DDBJ databases">
        <title>Maribacter lutimaris sp. nov., isolated from marine sediment.</title>
        <authorList>
            <person name="Kim K.K."/>
        </authorList>
    </citation>
    <scope>NUCLEOTIDE SEQUENCE [LARGE SCALE GENOMIC DNA]</scope>
    <source>
        <strain evidence="11">PoM-212</strain>
    </source>
</reference>
<dbReference type="Pfam" id="PF00512">
    <property type="entry name" value="HisKA"/>
    <property type="match status" value="1"/>
</dbReference>
<evidence type="ECO:0000256" key="4">
    <source>
        <dbReference type="ARBA" id="ARBA00022679"/>
    </source>
</evidence>
<dbReference type="InterPro" id="IPR036890">
    <property type="entry name" value="HATPase_C_sf"/>
</dbReference>
<dbReference type="Pfam" id="PF00989">
    <property type="entry name" value="PAS"/>
    <property type="match status" value="1"/>
</dbReference>
<accession>A0A3R8R6A0</accession>
<keyword evidence="3" id="KW-0597">Phosphoprotein</keyword>
<proteinExistence type="predicted"/>
<dbReference type="Pfam" id="PF02518">
    <property type="entry name" value="HATPase_c"/>
    <property type="match status" value="1"/>
</dbReference>
<keyword evidence="4" id="KW-0808">Transferase</keyword>
<feature type="domain" description="PAC" evidence="9">
    <location>
        <begin position="127"/>
        <end position="179"/>
    </location>
</feature>
<dbReference type="CDD" id="cd00130">
    <property type="entry name" value="PAS"/>
    <property type="match status" value="3"/>
</dbReference>
<organism evidence="10 11">
    <name type="scientific">Maribacter algicola</name>
    <dbReference type="NCBI Taxonomy" id="2498892"/>
    <lineage>
        <taxon>Bacteria</taxon>
        <taxon>Pseudomonadati</taxon>
        <taxon>Bacteroidota</taxon>
        <taxon>Flavobacteriia</taxon>
        <taxon>Flavobacteriales</taxon>
        <taxon>Flavobacteriaceae</taxon>
        <taxon>Maribacter</taxon>
    </lineage>
</organism>
<reference evidence="11" key="1">
    <citation type="submission" date="2018-08" db="EMBL/GenBank/DDBJ databases">
        <authorList>
            <person name="Khan S.A."/>
            <person name="J S.E."/>
        </authorList>
    </citation>
    <scope>NUCLEOTIDE SEQUENCE [LARGE SCALE GENOMIC DNA]</scope>
    <source>
        <strain evidence="11">PoM-212</strain>
    </source>
</reference>
<evidence type="ECO:0000259" key="8">
    <source>
        <dbReference type="PROSITE" id="PS50112"/>
    </source>
</evidence>
<feature type="domain" description="PAS" evidence="8">
    <location>
        <begin position="435"/>
        <end position="505"/>
    </location>
</feature>
<sequence length="792" mass="90760">MDNKEVLLLKKALERQKKARQQAERILESKSKELYDVTRHLKETNTKLEGLLSERTSELDGVFMNILDPYILMDLQFNVINMNTSAKELLQKDHTKENVNLARFVHPDFQQYTMESMQSLLDVGTLKNYRAKIRIAHDREIWVQINASLIFNNKRKPIAAQGIIRDITGEMEVKELLAEQKKQLDIIVENSPLGILLAKDNRIIKANKTFIDMLGYSHNELKNISLKDISAPEEQSDSCMLLDQMNEGILEEFTAIKRFFKKDGSFILTKTRMNAVTNHHGEINYQVGIIEDISKERKAEMELKASESRLSTLISNLHSGVLLEDEDRRIALTNKMFCNLFSIPANPNDLKGADCSESAEQSKIYFKNPDAFVKRIEEILEQRETVLSDELELVDGRVLERDYIPIYNDGIYKGHLWAYHDVTIGKNYKRNLEAQREKYSSIIANMNLGLVEVDNNDVIQMVNHSFCQMSGFEEHELVGKVASEVIHITNKEVISAKNKTRLAGASDSYEIEVQRKDGRNRHWLISGAPRYNESGTVIGSIGIHLDITDQKNLEFQKEKLLKELEISNTGLQEYAHIVSHDLKSPLRSISSLATWLNEDYKDVLDDGGKQQLHLMQEKVASMDKLIHGILEYSTANSSELDNTCVNLNEVITEIQEVIYIPDHVEICVAQDLPTIIADRTKMHQLFQNIIGNAVVHIEKEKGLVEVFAQDKNDYWQFTVKDNGVGIPKKYHEKIFKIFQSVGENQRSTGIGLSIVKKIVDRYEGEIWIESEIGEGTEFHFTLKKNLNNHKKE</sequence>
<dbReference type="SUPFAM" id="SSF55785">
    <property type="entry name" value="PYP-like sensor domain (PAS domain)"/>
    <property type="match status" value="4"/>
</dbReference>
<evidence type="ECO:0000256" key="2">
    <source>
        <dbReference type="ARBA" id="ARBA00012438"/>
    </source>
</evidence>
<dbReference type="OrthoDB" id="9781208at2"/>
<dbReference type="Pfam" id="PF13426">
    <property type="entry name" value="PAS_9"/>
    <property type="match status" value="3"/>
</dbReference>
<evidence type="ECO:0000313" key="11">
    <source>
        <dbReference type="Proteomes" id="UP000286990"/>
    </source>
</evidence>
<feature type="coiled-coil region" evidence="6">
    <location>
        <begin position="6"/>
        <end position="33"/>
    </location>
</feature>
<dbReference type="InterPro" id="IPR003594">
    <property type="entry name" value="HATPase_dom"/>
</dbReference>
<dbReference type="InterPro" id="IPR000700">
    <property type="entry name" value="PAS-assoc_C"/>
</dbReference>
<dbReference type="PANTHER" id="PTHR43304">
    <property type="entry name" value="PHYTOCHROME-LIKE PROTEIN CPH1"/>
    <property type="match status" value="1"/>
</dbReference>
<dbReference type="InterPro" id="IPR036097">
    <property type="entry name" value="HisK_dim/P_sf"/>
</dbReference>
<dbReference type="PRINTS" id="PR00344">
    <property type="entry name" value="BCTRLSENSOR"/>
</dbReference>
<dbReference type="EC" id="2.7.13.3" evidence="2"/>
<keyword evidence="6" id="KW-0175">Coiled coil</keyword>
<dbReference type="Gene3D" id="3.30.565.10">
    <property type="entry name" value="Histidine kinase-like ATPase, C-terminal domain"/>
    <property type="match status" value="1"/>
</dbReference>
<comment type="catalytic activity">
    <reaction evidence="1">
        <text>ATP + protein L-histidine = ADP + protein N-phospho-L-histidine.</text>
        <dbReference type="EC" id="2.7.13.3"/>
    </reaction>
</comment>
<dbReference type="SMART" id="SM00387">
    <property type="entry name" value="HATPase_c"/>
    <property type="match status" value="1"/>
</dbReference>
<dbReference type="InterPro" id="IPR035965">
    <property type="entry name" value="PAS-like_dom_sf"/>
</dbReference>
<dbReference type="CDD" id="cd00082">
    <property type="entry name" value="HisKA"/>
    <property type="match status" value="1"/>
</dbReference>
<evidence type="ECO:0000259" key="7">
    <source>
        <dbReference type="PROSITE" id="PS50109"/>
    </source>
</evidence>
<dbReference type="EMBL" id="QUSX01000002">
    <property type="protein sequence ID" value="RRQ48043.1"/>
    <property type="molecule type" value="Genomic_DNA"/>
</dbReference>
<feature type="domain" description="PAC" evidence="9">
    <location>
        <begin position="507"/>
        <end position="559"/>
    </location>
</feature>
<dbReference type="SUPFAM" id="SSF47384">
    <property type="entry name" value="Homodimeric domain of signal transducing histidine kinase"/>
    <property type="match status" value="1"/>
</dbReference>
<protein>
    <recommendedName>
        <fullName evidence="2">histidine kinase</fullName>
        <ecNumber evidence="2">2.7.13.3</ecNumber>
    </recommendedName>
</protein>
<dbReference type="PROSITE" id="PS50113">
    <property type="entry name" value="PAC"/>
    <property type="match status" value="3"/>
</dbReference>
<evidence type="ECO:0000256" key="1">
    <source>
        <dbReference type="ARBA" id="ARBA00000085"/>
    </source>
</evidence>
<evidence type="ECO:0000313" key="10">
    <source>
        <dbReference type="EMBL" id="RRQ48043.1"/>
    </source>
</evidence>
<dbReference type="Proteomes" id="UP000286990">
    <property type="component" value="Unassembled WGS sequence"/>
</dbReference>
<dbReference type="RefSeq" id="WP_125222767.1">
    <property type="nucleotide sequence ID" value="NZ_QUSX01000002.1"/>
</dbReference>